<dbReference type="PANTHER" id="PTHR48043:SF27">
    <property type="entry name" value="UDP-GLUCURONOSYLTRANSFERASE"/>
    <property type="match status" value="1"/>
</dbReference>
<dbReference type="InterPro" id="IPR002213">
    <property type="entry name" value="UDP_glucos_trans"/>
</dbReference>
<gene>
    <name evidence="6" type="ORF">Cfor_08817</name>
</gene>
<dbReference type="SUPFAM" id="SSF53756">
    <property type="entry name" value="UDP-Glycosyltransferase/glycogen phosphorylase"/>
    <property type="match status" value="1"/>
</dbReference>
<dbReference type="FunFam" id="3.40.50.2000:FF:000021">
    <property type="entry name" value="UDP-glucuronosyltransferase"/>
    <property type="match status" value="1"/>
</dbReference>
<dbReference type="FunCoup" id="A0A6L2QCR2">
    <property type="interactions" value="4"/>
</dbReference>
<dbReference type="InterPro" id="IPR035595">
    <property type="entry name" value="UDP_glycos_trans_CS"/>
</dbReference>
<name>A0A6L2QCR2_COPFO</name>
<dbReference type="EMBL" id="BLKM01001253">
    <property type="protein sequence ID" value="GFG39837.1"/>
    <property type="molecule type" value="Genomic_DNA"/>
</dbReference>
<comment type="similarity">
    <text evidence="1">Belongs to the UDP-glycosyltransferase family.</text>
</comment>
<organism evidence="6 7">
    <name type="scientific">Coptotermes formosanus</name>
    <name type="common">Formosan subterranean termite</name>
    <dbReference type="NCBI Taxonomy" id="36987"/>
    <lineage>
        <taxon>Eukaryota</taxon>
        <taxon>Metazoa</taxon>
        <taxon>Ecdysozoa</taxon>
        <taxon>Arthropoda</taxon>
        <taxon>Hexapoda</taxon>
        <taxon>Insecta</taxon>
        <taxon>Pterygota</taxon>
        <taxon>Neoptera</taxon>
        <taxon>Polyneoptera</taxon>
        <taxon>Dictyoptera</taxon>
        <taxon>Blattodea</taxon>
        <taxon>Blattoidea</taxon>
        <taxon>Termitoidae</taxon>
        <taxon>Rhinotermitidae</taxon>
        <taxon>Coptotermes</taxon>
    </lineage>
</organism>
<evidence type="ECO:0000256" key="4">
    <source>
        <dbReference type="SAM" id="MobiDB-lite"/>
    </source>
</evidence>
<evidence type="ECO:0000256" key="2">
    <source>
        <dbReference type="ARBA" id="ARBA00022676"/>
    </source>
</evidence>
<dbReference type="InParanoid" id="A0A6L2QCR2"/>
<dbReference type="OrthoDB" id="5835829at2759"/>
<dbReference type="CDD" id="cd03784">
    <property type="entry name" value="GT1_Gtf-like"/>
    <property type="match status" value="1"/>
</dbReference>
<feature type="region of interest" description="Disordered" evidence="4">
    <location>
        <begin position="155"/>
        <end position="181"/>
    </location>
</feature>
<comment type="caution">
    <text evidence="6">The sequence shown here is derived from an EMBL/GenBank/DDBJ whole genome shotgun (WGS) entry which is preliminary data.</text>
</comment>
<protein>
    <submittedName>
        <fullName evidence="6">Uncharacterized protein</fullName>
    </submittedName>
</protein>
<keyword evidence="5" id="KW-0472">Membrane</keyword>
<proteinExistence type="inferred from homology"/>
<dbReference type="PROSITE" id="PS00375">
    <property type="entry name" value="UDPGT"/>
    <property type="match status" value="1"/>
</dbReference>
<evidence type="ECO:0000313" key="6">
    <source>
        <dbReference type="EMBL" id="GFG39837.1"/>
    </source>
</evidence>
<evidence type="ECO:0000256" key="5">
    <source>
        <dbReference type="SAM" id="Phobius"/>
    </source>
</evidence>
<evidence type="ECO:0000256" key="1">
    <source>
        <dbReference type="ARBA" id="ARBA00009995"/>
    </source>
</evidence>
<dbReference type="PANTHER" id="PTHR48043">
    <property type="entry name" value="EG:EG0003.4 PROTEIN-RELATED"/>
    <property type="match status" value="1"/>
</dbReference>
<sequence length="869" mass="98962">MIRFAPCSVISGNMKYALVLKEENTFLVHKSHHIGAADYNEWSGEEPELPLTGRLKDEEANELPQQVWTHLAEIFLQNLEDEFYPTMMHRRNTIFTGRYVDDILVIYDGNTTTAEDIFDYHKRMQENNIKRANATLELIAGRDCDKEARKQHEKQARLHGYTDHLPQTTKQGQRKEHLGGKPNITRVESKKTMKVVLNNESKNVVPNSVYTTENCEYKQQYLPEFLPLVDQALLILYLKQDPVAYRGLEIRTVSRQLMWIYAAAVLLACCQFGGSSQVLMVTMGGTRSHKIPFLELARGLISRGHNVTFLNAFPPDTEVQGLEEITPLNFVFYVRNYTDWDLLGVRMGGSEAVPPADVLRYAYYSCDAVLSDPETKQLMNSGRSYDLVILDGGYPECAVGLAFHFRAPFMYINTVAFYMGSVSHGGSPMPFSVTPFFARAFTDDMGFLDRVLNTVYLTGIEVVHTVFIRWYLEFLMKEHLGPSMPHVFDMVKNVSFILQNGHVTVTYPRPYLPNVAEIACIHCKPAKPLPKDLEQFVSGSETGFIYVSMGSSVLTAKMPEVLRLMFIRAFAELPYRILWKWEADENSIADLPSNVRLGRWLPQQDILGHHKIRAFVTHGGLLSMFETVYHAVPVVTMPVFCDHDANSAKAVLDGYALKLELQELTAEKLVWAINEVIHDPRYRDSVRKRSKLLRDQPDHPLDRAIYWTEYVLRHKGAYHLQSPAKEYSFLQYYLIDVAFFCLIVIYISMKLFIKTNSIIIRLLISFIPNPQSLPQDKLTKNKTKVKVDINGISNDSGIRNGEMTLTMNGTSLSNNNVMSGKETFINGVNYMNGDHCVIRANRMKLSTAADKETVPLKINDDATKSLKLH</sequence>
<keyword evidence="3" id="KW-0808">Transferase</keyword>
<keyword evidence="7" id="KW-1185">Reference proteome</keyword>
<keyword evidence="2" id="KW-0328">Glycosyltransferase</keyword>
<dbReference type="GO" id="GO:0008194">
    <property type="term" value="F:UDP-glycosyltransferase activity"/>
    <property type="evidence" value="ECO:0007669"/>
    <property type="project" value="InterPro"/>
</dbReference>
<keyword evidence="5" id="KW-0812">Transmembrane</keyword>
<evidence type="ECO:0000256" key="3">
    <source>
        <dbReference type="ARBA" id="ARBA00022679"/>
    </source>
</evidence>
<feature type="transmembrane region" description="Helical" evidence="5">
    <location>
        <begin position="732"/>
        <end position="753"/>
    </location>
</feature>
<dbReference type="AlphaFoldDB" id="A0A6L2QCR2"/>
<dbReference type="Proteomes" id="UP000502823">
    <property type="component" value="Unassembled WGS sequence"/>
</dbReference>
<keyword evidence="5" id="KW-1133">Transmembrane helix</keyword>
<reference evidence="7" key="1">
    <citation type="submission" date="2020-01" db="EMBL/GenBank/DDBJ databases">
        <title>Draft genome sequence of the Termite Coptotermes fromosanus.</title>
        <authorList>
            <person name="Itakura S."/>
            <person name="Yosikawa Y."/>
            <person name="Umezawa K."/>
        </authorList>
    </citation>
    <scope>NUCLEOTIDE SEQUENCE [LARGE SCALE GENOMIC DNA]</scope>
</reference>
<dbReference type="Gene3D" id="3.40.50.2000">
    <property type="entry name" value="Glycogen Phosphorylase B"/>
    <property type="match status" value="2"/>
</dbReference>
<dbReference type="InterPro" id="IPR050271">
    <property type="entry name" value="UDP-glycosyltransferase"/>
</dbReference>
<dbReference type="Pfam" id="PF00201">
    <property type="entry name" value="UDPGT"/>
    <property type="match status" value="1"/>
</dbReference>
<accession>A0A6L2QCR2</accession>
<evidence type="ECO:0000313" key="7">
    <source>
        <dbReference type="Proteomes" id="UP000502823"/>
    </source>
</evidence>